<protein>
    <submittedName>
        <fullName evidence="1">Uncharacterized protein</fullName>
    </submittedName>
</protein>
<sequence>MKIGELDQHCGNCMLIDLCGEPYSEVCLCSNEKLAEMTEKEYMHKVNEVRFSSKRNWSNKTLEKIIIKSLN</sequence>
<dbReference type="AlphaFoldDB" id="A0A1M7NQN1"/>
<dbReference type="Proteomes" id="UP000184038">
    <property type="component" value="Unassembled WGS sequence"/>
</dbReference>
<gene>
    <name evidence="1" type="ORF">SAMN02746066_04655</name>
</gene>
<organism evidence="1 2">
    <name type="scientific">Anaerosporobacter mobilis DSM 15930</name>
    <dbReference type="NCBI Taxonomy" id="1120996"/>
    <lineage>
        <taxon>Bacteria</taxon>
        <taxon>Bacillati</taxon>
        <taxon>Bacillota</taxon>
        <taxon>Clostridia</taxon>
        <taxon>Lachnospirales</taxon>
        <taxon>Lachnospiraceae</taxon>
        <taxon>Anaerosporobacter</taxon>
    </lineage>
</organism>
<dbReference type="OrthoDB" id="2088010at2"/>
<reference evidence="1 2" key="1">
    <citation type="submission" date="2016-11" db="EMBL/GenBank/DDBJ databases">
        <authorList>
            <person name="Jaros S."/>
            <person name="Januszkiewicz K."/>
            <person name="Wedrychowicz H."/>
        </authorList>
    </citation>
    <scope>NUCLEOTIDE SEQUENCE [LARGE SCALE GENOMIC DNA]</scope>
    <source>
        <strain evidence="1 2">DSM 15930</strain>
    </source>
</reference>
<name>A0A1M7NQN1_9FIRM</name>
<dbReference type="STRING" id="1120996.SAMN02746066_04655"/>
<keyword evidence="2" id="KW-1185">Reference proteome</keyword>
<proteinExistence type="predicted"/>
<dbReference type="EMBL" id="FRCP01000040">
    <property type="protein sequence ID" value="SHN05912.1"/>
    <property type="molecule type" value="Genomic_DNA"/>
</dbReference>
<evidence type="ECO:0000313" key="1">
    <source>
        <dbReference type="EMBL" id="SHN05912.1"/>
    </source>
</evidence>
<dbReference type="RefSeq" id="WP_073292001.1">
    <property type="nucleotide sequence ID" value="NZ_FRCP01000040.1"/>
</dbReference>
<accession>A0A1M7NQN1</accession>
<evidence type="ECO:0000313" key="2">
    <source>
        <dbReference type="Proteomes" id="UP000184038"/>
    </source>
</evidence>